<dbReference type="EMBL" id="HBIM01025183">
    <property type="protein sequence ID" value="CAE0422114.1"/>
    <property type="molecule type" value="Transcribed_RNA"/>
</dbReference>
<dbReference type="InterPro" id="IPR029058">
    <property type="entry name" value="AB_hydrolase_fold"/>
</dbReference>
<accession>A0A7S3PDK4</accession>
<feature type="domain" description="Fungal lipase-type" evidence="2">
    <location>
        <begin position="707"/>
        <end position="808"/>
    </location>
</feature>
<gene>
    <name evidence="3" type="ORF">ACOF00016_LOCUS18706</name>
</gene>
<reference evidence="3" key="1">
    <citation type="submission" date="2021-01" db="EMBL/GenBank/DDBJ databases">
        <authorList>
            <person name="Corre E."/>
            <person name="Pelletier E."/>
            <person name="Niang G."/>
            <person name="Scheremetjew M."/>
            <person name="Finn R."/>
            <person name="Kale V."/>
            <person name="Holt S."/>
            <person name="Cochrane G."/>
            <person name="Meng A."/>
            <person name="Brown T."/>
            <person name="Cohen L."/>
        </authorList>
    </citation>
    <scope>NUCLEOTIDE SEQUENCE</scope>
    <source>
        <strain evidence="3">CCMP127</strain>
    </source>
</reference>
<dbReference type="InterPro" id="IPR002921">
    <property type="entry name" value="Fungal_lipase-type"/>
</dbReference>
<protein>
    <recommendedName>
        <fullName evidence="2">Fungal lipase-type domain-containing protein</fullName>
    </recommendedName>
</protein>
<evidence type="ECO:0000259" key="2">
    <source>
        <dbReference type="Pfam" id="PF01764"/>
    </source>
</evidence>
<evidence type="ECO:0000256" key="1">
    <source>
        <dbReference type="SAM" id="Phobius"/>
    </source>
</evidence>
<feature type="transmembrane region" description="Helical" evidence="1">
    <location>
        <begin position="497"/>
        <end position="516"/>
    </location>
</feature>
<dbReference type="GO" id="GO:0006629">
    <property type="term" value="P:lipid metabolic process"/>
    <property type="evidence" value="ECO:0007669"/>
    <property type="project" value="InterPro"/>
</dbReference>
<feature type="transmembrane region" description="Helical" evidence="1">
    <location>
        <begin position="88"/>
        <end position="118"/>
    </location>
</feature>
<dbReference type="AlphaFoldDB" id="A0A7S3PDK4"/>
<name>A0A7S3PDK4_9STRA</name>
<sequence length="923" mass="103621">MTEYQSMEADPLITDKTAGGGDEEAFVPKACFEDHFSLDCPSDQVRFRTNAVRVYGSGTQQFQIVESKDSLKAKVTSDGSSGLSTLRAWYALVAVLMMGFLLIFCLQVLLFLFVSLVMEGGLSSKQKLNVFHLLGAILSIPVFIYGLASALTMASEFVLDTWGGHQFFRSILRWSAVFIDWYSFFAFLGIPLGVMVFEMFHSEHFWERTALTWFVCVGVSYCLFCLGVFVLEIWGSLELLSHHPDYALIELNIKQVGKFLKRAILLRQLHTYCGVRTRTFFIEGSQALPTPNDSYDESHLADHEFSKESISWYCRFTQKLSDDWFLEYPRPKRQFNIEDVLDREVFVTDSTWSLEKLFCRRSKARTVMVVNGPSAVEDSQVVSSFLCAVIGNGFGVVVFAALLTWGGMPILGVIVLTVVLIFANRNTVIRVYNMYDSYNDVRKRRTDTHGTSETMYQVTETHRLTRPSEKLCWILFGCELFLLFVFPLWMLCDVGNRAIAVLFAILGSFSACRHYFNVPVVLTELGSLDLLEGKFIRGVAEDRDPVAVKEEDWREKNRLSKIVARISQGSRRDTWIGVIGALVIIFMFLFLSAFGGGSNSGAEADTSNLIQDFRYPGVDGIHYPTCSLTSDFAIPGSNETSLADYAYIAGIAYTAPESMPDVLDKWFGEGVAVDQNDFVMKYRESLKSDSAVHYKLITFPSNPEFAIVSIRGTNNGWDMISDAQLWSASWLAQQVRAMLPFGEIWNPILEELVEMIGVLQNDSLKKVAFYVQTSNFVKWLKDNDKFDMLRVTGHSLGGGLAMITGAQTQTPAVGLSGPNTIITRKTLFPPVTVENLDKYTFNIIPDRDPVPAIDDPAKNMQKIHCLAPANNFVDCHTSTRSLCEIQYTCGSGNRPTLCDCALYFGYPEPEPTGDRTFKEACPL</sequence>
<keyword evidence="1" id="KW-0812">Transmembrane</keyword>
<organism evidence="3">
    <name type="scientific">Amphora coffeiformis</name>
    <dbReference type="NCBI Taxonomy" id="265554"/>
    <lineage>
        <taxon>Eukaryota</taxon>
        <taxon>Sar</taxon>
        <taxon>Stramenopiles</taxon>
        <taxon>Ochrophyta</taxon>
        <taxon>Bacillariophyta</taxon>
        <taxon>Bacillariophyceae</taxon>
        <taxon>Bacillariophycidae</taxon>
        <taxon>Thalassiophysales</taxon>
        <taxon>Catenulaceae</taxon>
        <taxon>Amphora</taxon>
    </lineage>
</organism>
<dbReference type="Gene3D" id="3.40.50.1820">
    <property type="entry name" value="alpha/beta hydrolase"/>
    <property type="match status" value="1"/>
</dbReference>
<proteinExistence type="predicted"/>
<evidence type="ECO:0000313" key="3">
    <source>
        <dbReference type="EMBL" id="CAE0422114.1"/>
    </source>
</evidence>
<dbReference type="SUPFAM" id="SSF53474">
    <property type="entry name" value="alpha/beta-Hydrolases"/>
    <property type="match status" value="1"/>
</dbReference>
<feature type="transmembrane region" description="Helical" evidence="1">
    <location>
        <begin position="209"/>
        <end position="231"/>
    </location>
</feature>
<feature type="transmembrane region" description="Helical" evidence="1">
    <location>
        <begin position="394"/>
        <end position="423"/>
    </location>
</feature>
<keyword evidence="1" id="KW-0472">Membrane</keyword>
<keyword evidence="1" id="KW-1133">Transmembrane helix</keyword>
<feature type="transmembrane region" description="Helical" evidence="1">
    <location>
        <begin position="471"/>
        <end position="491"/>
    </location>
</feature>
<feature type="transmembrane region" description="Helical" evidence="1">
    <location>
        <begin position="130"/>
        <end position="151"/>
    </location>
</feature>
<dbReference type="Pfam" id="PF01764">
    <property type="entry name" value="Lipase_3"/>
    <property type="match status" value="1"/>
</dbReference>
<feature type="transmembrane region" description="Helical" evidence="1">
    <location>
        <begin position="575"/>
        <end position="594"/>
    </location>
</feature>
<feature type="transmembrane region" description="Helical" evidence="1">
    <location>
        <begin position="171"/>
        <end position="197"/>
    </location>
</feature>